<feature type="compositionally biased region" description="Acidic residues" evidence="1">
    <location>
        <begin position="135"/>
        <end position="151"/>
    </location>
</feature>
<comment type="caution">
    <text evidence="2">The sequence shown here is derived from an EMBL/GenBank/DDBJ whole genome shotgun (WGS) entry which is preliminary data.</text>
</comment>
<dbReference type="AlphaFoldDB" id="A0A1U7LIK2"/>
<dbReference type="EMBL" id="LXFE01003343">
    <property type="protein sequence ID" value="OLL22423.1"/>
    <property type="molecule type" value="Genomic_DNA"/>
</dbReference>
<sequence length="273" mass="31593">MKRHFLGAFEADDFGSWLSSFKERVSSIKRENEAFDLDFKRRKIRDAAKERIQHGFETIRREQPVNSWSHLEQNQEPESPSGTLSDTVQKYREHSLRLEDLEDRITEPHEQWRAVYVKDGDSQDFASIVIPTDKEEFESSEEAYENEEDLTDQGTRRSYLQDPVGTSEFIPATSSNDGDETDHIQDSIQLDDSETLCEQHHLVQPQKLSISSHIINLDSEDETDEVPDSIINTTAGYIEFEESSDEQSDSEVDHVEFDVVSMRIQVLRNFPEC</sequence>
<evidence type="ECO:0000313" key="2">
    <source>
        <dbReference type="EMBL" id="OLL22423.1"/>
    </source>
</evidence>
<dbReference type="Proteomes" id="UP000186594">
    <property type="component" value="Unassembled WGS sequence"/>
</dbReference>
<organism evidence="2 3">
    <name type="scientific">Neolecta irregularis (strain DAH-3)</name>
    <dbReference type="NCBI Taxonomy" id="1198029"/>
    <lineage>
        <taxon>Eukaryota</taxon>
        <taxon>Fungi</taxon>
        <taxon>Dikarya</taxon>
        <taxon>Ascomycota</taxon>
        <taxon>Taphrinomycotina</taxon>
        <taxon>Neolectales</taxon>
        <taxon>Neolectaceae</taxon>
        <taxon>Neolecta</taxon>
    </lineage>
</organism>
<evidence type="ECO:0000256" key="1">
    <source>
        <dbReference type="SAM" id="MobiDB-lite"/>
    </source>
</evidence>
<reference evidence="2 3" key="1">
    <citation type="submission" date="2016-04" db="EMBL/GenBank/DDBJ databases">
        <title>Evolutionary innovation and constraint leading to complex multicellularity in the Ascomycota.</title>
        <authorList>
            <person name="Cisse O."/>
            <person name="Nguyen A."/>
            <person name="Hewitt D.A."/>
            <person name="Jedd G."/>
            <person name="Stajich J.E."/>
        </authorList>
    </citation>
    <scope>NUCLEOTIDE SEQUENCE [LARGE SCALE GENOMIC DNA]</scope>
    <source>
        <strain evidence="2 3">DAH-3</strain>
    </source>
</reference>
<keyword evidence="3" id="KW-1185">Reference proteome</keyword>
<protein>
    <submittedName>
        <fullName evidence="2">Uncharacterized protein</fullName>
    </submittedName>
</protein>
<feature type="region of interest" description="Disordered" evidence="1">
    <location>
        <begin position="63"/>
        <end position="88"/>
    </location>
</feature>
<feature type="region of interest" description="Disordered" evidence="1">
    <location>
        <begin position="135"/>
        <end position="158"/>
    </location>
</feature>
<evidence type="ECO:0000313" key="3">
    <source>
        <dbReference type="Proteomes" id="UP000186594"/>
    </source>
</evidence>
<name>A0A1U7LIK2_NEOID</name>
<gene>
    <name evidence="2" type="ORF">NEOLI_001770</name>
</gene>
<feature type="compositionally biased region" description="Polar residues" evidence="1">
    <location>
        <begin position="64"/>
        <end position="88"/>
    </location>
</feature>
<accession>A0A1U7LIK2</accession>
<proteinExistence type="predicted"/>